<sequence>MAKRTLVRVSKRLPKHPAMARSVVRWKPGVENRPGWRHHVRLTDMTDVLPAPDTPFGDRVRQRLRTEPVIWLVTVGADGTPQPNPVWFLWEDGDTVLTYNLPSAYRMTHIRDRPRVSLHFDSDGDGEDIVILKGTARFAEDQPSALETPAFLEKYRDGMVRVTGSPERFSETYSAAVRIRIEKVRGF</sequence>
<protein>
    <submittedName>
        <fullName evidence="3">PPOX class probable F420-dependent enzyme</fullName>
    </submittedName>
</protein>
<dbReference type="EMBL" id="VFML01000001">
    <property type="protein sequence ID" value="TQJ02110.1"/>
    <property type="molecule type" value="Genomic_DNA"/>
</dbReference>
<comment type="caution">
    <text evidence="3">The sequence shown here is derived from an EMBL/GenBank/DDBJ whole genome shotgun (WGS) entry which is preliminary data.</text>
</comment>
<dbReference type="InterPro" id="IPR012349">
    <property type="entry name" value="Split_barrel_FMN-bd"/>
</dbReference>
<dbReference type="GO" id="GO:0016627">
    <property type="term" value="F:oxidoreductase activity, acting on the CH-CH group of donors"/>
    <property type="evidence" value="ECO:0007669"/>
    <property type="project" value="TreeGrafter"/>
</dbReference>
<dbReference type="Proteomes" id="UP000320876">
    <property type="component" value="Unassembled WGS sequence"/>
</dbReference>
<evidence type="ECO:0000313" key="3">
    <source>
        <dbReference type="EMBL" id="TQJ02110.1"/>
    </source>
</evidence>
<accession>A0A542DGD1</accession>
<dbReference type="InterPro" id="IPR011576">
    <property type="entry name" value="Pyridox_Oxase_N"/>
</dbReference>
<dbReference type="AlphaFoldDB" id="A0A542DGD1"/>
<dbReference type="InterPro" id="IPR052019">
    <property type="entry name" value="F420H2_bilvrd_red/Heme_oxyg"/>
</dbReference>
<dbReference type="NCBIfam" id="TIGR03667">
    <property type="entry name" value="Rv3369"/>
    <property type="match status" value="1"/>
</dbReference>
<dbReference type="PANTHER" id="PTHR35176">
    <property type="entry name" value="HEME OXYGENASE HI_0854-RELATED"/>
    <property type="match status" value="1"/>
</dbReference>
<organism evidence="3 4">
    <name type="scientific">Amycolatopsis cihanbeyliensis</name>
    <dbReference type="NCBI Taxonomy" id="1128664"/>
    <lineage>
        <taxon>Bacteria</taxon>
        <taxon>Bacillati</taxon>
        <taxon>Actinomycetota</taxon>
        <taxon>Actinomycetes</taxon>
        <taxon>Pseudonocardiales</taxon>
        <taxon>Pseudonocardiaceae</taxon>
        <taxon>Amycolatopsis</taxon>
    </lineage>
</organism>
<evidence type="ECO:0000256" key="1">
    <source>
        <dbReference type="ARBA" id="ARBA00023002"/>
    </source>
</evidence>
<dbReference type="GO" id="GO:0005829">
    <property type="term" value="C:cytosol"/>
    <property type="evidence" value="ECO:0007669"/>
    <property type="project" value="TreeGrafter"/>
</dbReference>
<evidence type="ECO:0000313" key="4">
    <source>
        <dbReference type="Proteomes" id="UP000320876"/>
    </source>
</evidence>
<dbReference type="InterPro" id="IPR019966">
    <property type="entry name" value="F420-dep_enz_PPOX_Rv3369"/>
</dbReference>
<gene>
    <name evidence="3" type="ORF">FB471_1827</name>
</gene>
<keyword evidence="4" id="KW-1185">Reference proteome</keyword>
<dbReference type="SUPFAM" id="SSF50475">
    <property type="entry name" value="FMN-binding split barrel"/>
    <property type="match status" value="1"/>
</dbReference>
<proteinExistence type="predicted"/>
<dbReference type="Pfam" id="PF01243">
    <property type="entry name" value="PNPOx_N"/>
    <property type="match status" value="1"/>
</dbReference>
<name>A0A542DGD1_AMYCI</name>
<dbReference type="Gene3D" id="2.30.110.10">
    <property type="entry name" value="Electron Transport, Fmn-binding Protein, Chain A"/>
    <property type="match status" value="1"/>
</dbReference>
<reference evidence="3 4" key="1">
    <citation type="submission" date="2019-06" db="EMBL/GenBank/DDBJ databases">
        <title>Sequencing the genomes of 1000 actinobacteria strains.</title>
        <authorList>
            <person name="Klenk H.-P."/>
        </authorList>
    </citation>
    <scope>NUCLEOTIDE SEQUENCE [LARGE SCALE GENOMIC DNA]</scope>
    <source>
        <strain evidence="3 4">DSM 45679</strain>
    </source>
</reference>
<dbReference type="PANTHER" id="PTHR35176:SF6">
    <property type="entry name" value="HEME OXYGENASE HI_0854-RELATED"/>
    <property type="match status" value="1"/>
</dbReference>
<feature type="domain" description="Pyridoxamine 5'-phosphate oxidase N-terminal" evidence="2">
    <location>
        <begin position="58"/>
        <end position="185"/>
    </location>
</feature>
<keyword evidence="1" id="KW-0560">Oxidoreductase</keyword>
<dbReference type="GO" id="GO:0070967">
    <property type="term" value="F:coenzyme F420 binding"/>
    <property type="evidence" value="ECO:0007669"/>
    <property type="project" value="TreeGrafter"/>
</dbReference>
<evidence type="ECO:0000259" key="2">
    <source>
        <dbReference type="Pfam" id="PF01243"/>
    </source>
</evidence>